<evidence type="ECO:0000313" key="2">
    <source>
        <dbReference type="Proteomes" id="UP000199392"/>
    </source>
</evidence>
<organism evidence="1 2">
    <name type="scientific">Alloyangia pacifica</name>
    <dbReference type="NCBI Taxonomy" id="311180"/>
    <lineage>
        <taxon>Bacteria</taxon>
        <taxon>Pseudomonadati</taxon>
        <taxon>Pseudomonadota</taxon>
        <taxon>Alphaproteobacteria</taxon>
        <taxon>Rhodobacterales</taxon>
        <taxon>Roseobacteraceae</taxon>
        <taxon>Alloyangia</taxon>
    </lineage>
</organism>
<dbReference type="Proteomes" id="UP000199392">
    <property type="component" value="Unassembled WGS sequence"/>
</dbReference>
<accession>A0A1I6W6M8</accession>
<name>A0A1I6W6M8_9RHOB</name>
<evidence type="ECO:0000313" key="1">
    <source>
        <dbReference type="EMBL" id="SFT21645.1"/>
    </source>
</evidence>
<reference evidence="2" key="1">
    <citation type="submission" date="2016-10" db="EMBL/GenBank/DDBJ databases">
        <authorList>
            <person name="Varghese N."/>
            <person name="Submissions S."/>
        </authorList>
    </citation>
    <scope>NUCLEOTIDE SEQUENCE [LARGE SCALE GENOMIC DNA]</scope>
    <source>
        <strain evidence="2">DSM 26894</strain>
    </source>
</reference>
<keyword evidence="2" id="KW-1185">Reference proteome</keyword>
<proteinExistence type="predicted"/>
<sequence length="99" mass="11292">MAQFSGLPKRRVAQILLGNAVRKFLNMGGRLQYDPRMEAKTKRTLWYVIGVTGDGKTELPVYTVAGQPKCFRTADAMIRYHCEMCPDDRELTIRLPKMA</sequence>
<dbReference type="EMBL" id="FOZW01000015">
    <property type="protein sequence ID" value="SFT21645.1"/>
    <property type="molecule type" value="Genomic_DNA"/>
</dbReference>
<dbReference type="AlphaFoldDB" id="A0A1I6W6M8"/>
<protein>
    <submittedName>
        <fullName evidence="1">Uncharacterized protein</fullName>
    </submittedName>
</protein>
<gene>
    <name evidence="1" type="ORF">SAMN04488050_11591</name>
</gene>